<reference evidence="1" key="1">
    <citation type="submission" date="2024-03" db="EMBL/GenBank/DDBJ databases">
        <title>Diverse circular DNA viruses in blood, oral, and fecal samples of captive lemurs.</title>
        <authorList>
            <person name="Paietta E.N."/>
            <person name="Kraberger S."/>
            <person name="Lund M.C."/>
            <person name="Custer J.M."/>
            <person name="Vargas K.M."/>
            <person name="Ehmke E.E."/>
            <person name="Yoder A.D."/>
            <person name="Varsani A."/>
        </authorList>
    </citation>
    <scope>NUCLEOTIDE SEQUENCE</scope>
    <source>
        <strain evidence="1">Duke_18_63</strain>
        <strain evidence="2">Duke_21_76</strain>
        <strain evidence="3">Duke_23FS_47</strain>
        <strain evidence="4">Duke_28FS_87</strain>
    </source>
</reference>
<organism evidence="1">
    <name type="scientific">Dulem virus 169</name>
    <dbReference type="NCBI Taxonomy" id="3145646"/>
    <lineage>
        <taxon>Viruses</taxon>
        <taxon>Monodnaviria</taxon>
        <taxon>Sangervirae</taxon>
        <taxon>Phixviricota</taxon>
        <taxon>Malgrandaviricetes</taxon>
        <taxon>Petitvirales</taxon>
        <taxon>Microviridae</taxon>
        <taxon>Microvirus</taxon>
    </lineage>
</organism>
<accession>A0AAU8AU33</accession>
<evidence type="ECO:0000313" key="1">
    <source>
        <dbReference type="EMBL" id="XCD03421.1"/>
    </source>
</evidence>
<proteinExistence type="predicted"/>
<dbReference type="EMBL" id="PP511470">
    <property type="protein sequence ID" value="XCD04520.1"/>
    <property type="molecule type" value="Genomic_DNA"/>
</dbReference>
<evidence type="ECO:0000313" key="3">
    <source>
        <dbReference type="EMBL" id="XCD04520.1"/>
    </source>
</evidence>
<dbReference type="EMBL" id="PP511821">
    <property type="protein sequence ID" value="XCD07860.1"/>
    <property type="molecule type" value="Genomic_DNA"/>
</dbReference>
<dbReference type="EMBL" id="PP511355">
    <property type="protein sequence ID" value="XCD03421.1"/>
    <property type="molecule type" value="Genomic_DNA"/>
</dbReference>
<name>A0AAU8AU33_9VIRU</name>
<evidence type="ECO:0000313" key="2">
    <source>
        <dbReference type="EMBL" id="XCD04035.1"/>
    </source>
</evidence>
<protein>
    <submittedName>
        <fullName evidence="1">Uncharacterized protein</fullName>
    </submittedName>
</protein>
<sequence length="73" mass="8407">MKFNDFEVKRVNCKWSVRFEGQIEYFDTLDDADAFISKFSKFLETYESEFTDDFVSADDDAVVVGDAACVIIL</sequence>
<dbReference type="EMBL" id="PP511415">
    <property type="protein sequence ID" value="XCD04035.1"/>
    <property type="molecule type" value="Genomic_DNA"/>
</dbReference>
<evidence type="ECO:0000313" key="4">
    <source>
        <dbReference type="EMBL" id="XCD07860.1"/>
    </source>
</evidence>